<keyword evidence="3" id="KW-0325">Glycoprotein</keyword>
<name>A0AAV1SWE4_9ROSI</name>
<reference evidence="4 5" key="1">
    <citation type="submission" date="2024-01" db="EMBL/GenBank/DDBJ databases">
        <authorList>
            <person name="Waweru B."/>
        </authorList>
    </citation>
    <scope>NUCLEOTIDE SEQUENCE [LARGE SCALE GENOMIC DNA]</scope>
</reference>
<proteinExistence type="inferred from homology"/>
<accession>A0AAV1SWE4</accession>
<keyword evidence="2" id="KW-0732">Signal</keyword>
<dbReference type="Proteomes" id="UP001314170">
    <property type="component" value="Unassembled WGS sequence"/>
</dbReference>
<evidence type="ECO:0000256" key="3">
    <source>
        <dbReference type="ARBA" id="ARBA00023180"/>
    </source>
</evidence>
<dbReference type="GO" id="GO:0010215">
    <property type="term" value="P:cellulose microfibril organization"/>
    <property type="evidence" value="ECO:0007669"/>
    <property type="project" value="InterPro"/>
</dbReference>
<comment type="similarity">
    <text evidence="1">Belongs to the COBRA family.</text>
</comment>
<comment type="caution">
    <text evidence="4">The sequence shown here is derived from an EMBL/GenBank/DDBJ whole genome shotgun (WGS) entry which is preliminary data.</text>
</comment>
<protein>
    <submittedName>
        <fullName evidence="4">Uncharacterized protein</fullName>
    </submittedName>
</protein>
<dbReference type="GO" id="GO:0016020">
    <property type="term" value="C:membrane"/>
    <property type="evidence" value="ECO:0007669"/>
    <property type="project" value="InterPro"/>
</dbReference>
<gene>
    <name evidence="4" type="ORF">DCAF_LOCUS27360</name>
</gene>
<keyword evidence="5" id="KW-1185">Reference proteome</keyword>
<evidence type="ECO:0000256" key="2">
    <source>
        <dbReference type="ARBA" id="ARBA00022729"/>
    </source>
</evidence>
<evidence type="ECO:0000256" key="1">
    <source>
        <dbReference type="ARBA" id="ARBA00005507"/>
    </source>
</evidence>
<evidence type="ECO:0000313" key="4">
    <source>
        <dbReference type="EMBL" id="CAK7357076.1"/>
    </source>
</evidence>
<evidence type="ECO:0000313" key="5">
    <source>
        <dbReference type="Proteomes" id="UP001314170"/>
    </source>
</evidence>
<organism evidence="4 5">
    <name type="scientific">Dovyalis caffra</name>
    <dbReference type="NCBI Taxonomy" id="77055"/>
    <lineage>
        <taxon>Eukaryota</taxon>
        <taxon>Viridiplantae</taxon>
        <taxon>Streptophyta</taxon>
        <taxon>Embryophyta</taxon>
        <taxon>Tracheophyta</taxon>
        <taxon>Spermatophyta</taxon>
        <taxon>Magnoliopsida</taxon>
        <taxon>eudicotyledons</taxon>
        <taxon>Gunneridae</taxon>
        <taxon>Pentapetalae</taxon>
        <taxon>rosids</taxon>
        <taxon>fabids</taxon>
        <taxon>Malpighiales</taxon>
        <taxon>Salicaceae</taxon>
        <taxon>Flacourtieae</taxon>
        <taxon>Dovyalis</taxon>
    </lineage>
</organism>
<dbReference type="AlphaFoldDB" id="A0AAV1SWE4"/>
<sequence length="92" mass="9888">MQIKCSHAFQRDPSKYGAIFEMTVGGSVNYSKFQMPENFSLGVPGYSCGQAIDAIPTKYTIDGGRSLLSTMTQLLLAPDAAAAAKDNLEHDV</sequence>
<dbReference type="InterPro" id="IPR006918">
    <property type="entry name" value="COBRA_pln"/>
</dbReference>
<dbReference type="Pfam" id="PF04833">
    <property type="entry name" value="COBRA"/>
    <property type="match status" value="1"/>
</dbReference>
<dbReference type="EMBL" id="CAWUPB010001197">
    <property type="protein sequence ID" value="CAK7357076.1"/>
    <property type="molecule type" value="Genomic_DNA"/>
</dbReference>